<evidence type="ECO:0000313" key="3">
    <source>
        <dbReference type="EMBL" id="SBO46406.1"/>
    </source>
</evidence>
<protein>
    <submittedName>
        <fullName evidence="4">ATP-binding protein</fullName>
    </submittedName>
</protein>
<dbReference type="InterPro" id="IPR027417">
    <property type="entry name" value="P-loop_NTPase"/>
</dbReference>
<evidence type="ECO:0000313" key="4">
    <source>
        <dbReference type="EMBL" id="WHO15293.1"/>
    </source>
</evidence>
<dbReference type="Pfam" id="PF13635">
    <property type="entry name" value="DUF4143"/>
    <property type="match status" value="1"/>
</dbReference>
<dbReference type="PANTHER" id="PTHR33295:SF18">
    <property type="entry name" value="AAA+ ATPASE DOMAIN-CONTAINING PROTEIN"/>
    <property type="match status" value="1"/>
</dbReference>
<dbReference type="PANTHER" id="PTHR33295">
    <property type="entry name" value="ATPASE"/>
    <property type="match status" value="1"/>
</dbReference>
<keyword evidence="6" id="KW-1185">Reference proteome</keyword>
<reference evidence="4 6" key="2">
    <citation type="journal article" date="2020" name="Vet. Res.">
        <title>Phylogenomic analysis of Mycoplasma bovis from Belgian veal, dairy and beef herds.</title>
        <authorList>
            <person name="Bokma J."/>
            <person name="Vereecke N."/>
            <person name="De Bleecker K."/>
            <person name="Callens J."/>
            <person name="Ribbens S."/>
            <person name="Nauwynck H."/>
            <person name="Haesebrouck F."/>
            <person name="Theuns S."/>
            <person name="Boyen F."/>
            <person name="Pardon B."/>
        </authorList>
    </citation>
    <scope>NUCLEOTIDE SEQUENCE [LARGE SCALE GENOMIC DNA]</scope>
    <source>
        <strain evidence="4 6">Mb222</strain>
    </source>
</reference>
<dbReference type="RefSeq" id="WP_075271129.1">
    <property type="nucleotide sequence ID" value="NZ_CP022587.1"/>
</dbReference>
<dbReference type="Pfam" id="PF13173">
    <property type="entry name" value="AAA_14"/>
    <property type="match status" value="1"/>
</dbReference>
<dbReference type="Proteomes" id="UP000233776">
    <property type="component" value="Chromosome I"/>
</dbReference>
<proteinExistence type="predicted"/>
<dbReference type="GO" id="GO:0005524">
    <property type="term" value="F:ATP binding"/>
    <property type="evidence" value="ECO:0007669"/>
    <property type="project" value="UniProtKB-KW"/>
</dbReference>
<feature type="domain" description="AAA" evidence="1">
    <location>
        <begin position="20"/>
        <end position="165"/>
    </location>
</feature>
<accession>A0A2N8U300</accession>
<dbReference type="InterPro" id="IPR025420">
    <property type="entry name" value="DUF4143"/>
</dbReference>
<reference evidence="3 5" key="1">
    <citation type="submission" date="2016-06" db="EMBL/GenBank/DDBJ databases">
        <authorList>
            <person name="Kjaerup R.B."/>
            <person name="Dalgaard T.S."/>
            <person name="Juul-Madsen H.R."/>
        </authorList>
    </citation>
    <scope>NUCLEOTIDE SEQUENCE [LARGE SCALE GENOMIC DNA]</scope>
    <source>
        <strain evidence="3">JF4278</strain>
    </source>
</reference>
<dbReference type="InterPro" id="IPR041682">
    <property type="entry name" value="AAA_14"/>
</dbReference>
<keyword evidence="4" id="KW-0547">Nucleotide-binding</keyword>
<evidence type="ECO:0000313" key="5">
    <source>
        <dbReference type="Proteomes" id="UP000233776"/>
    </source>
</evidence>
<name>A0A2N8U300_MYCBV</name>
<gene>
    <name evidence="4" type="ORF">HYD69_04450</name>
    <name evidence="3" type="ORF">MBOVJF4278_00640</name>
</gene>
<sequence length="433" mass="51191">MQIKRDYYLNKLIKKMNNGRVKIVTGIRRCGKSYLLLKLFYDYLLSKEISKDQIITLTLEDIEFLEYRNPLRLNEYIKSKIVDENKNYYVIIDEIQYCETIKNPYLENSNYDVGFIDVLLSLVKKPNVDVYITGSNSKMLSTDVLTQFRDRGDEIRLNPLSYGEVYMLFENKQKALEHYMIYGGLPEIYSYESDEQKSKYLKDVFTKTYIKDILERHNIFNEKEILETLLNFISSSIGSLTNPSKLSNRFLSTKNIKIGSKTISNYLDYFCESFIISKAQRFDIKGGSYFSTPLKYYFTDIGLRNAWLNFKQIDKSHIMENIIYNELIKREFNVDVGVVEHRERENNTLKKIQLEIDFVINKAHQRYYIQSALNIDTYEKQQQEIRSLINVRDSFKKIVIIKDNIIPRHDENGVLYIGLEQFLLDEDIINSIA</sequence>
<evidence type="ECO:0000259" key="2">
    <source>
        <dbReference type="Pfam" id="PF13635"/>
    </source>
</evidence>
<dbReference type="EMBL" id="LT578453">
    <property type="protein sequence ID" value="SBO46406.1"/>
    <property type="molecule type" value="Genomic_DNA"/>
</dbReference>
<organism evidence="3 5">
    <name type="scientific">Mycoplasmopsis bovis</name>
    <name type="common">Mycoplasma bovis</name>
    <dbReference type="NCBI Taxonomy" id="28903"/>
    <lineage>
        <taxon>Bacteria</taxon>
        <taxon>Bacillati</taxon>
        <taxon>Mycoplasmatota</taxon>
        <taxon>Mycoplasmoidales</taxon>
        <taxon>Metamycoplasmataceae</taxon>
        <taxon>Mycoplasmopsis</taxon>
    </lineage>
</organism>
<keyword evidence="4" id="KW-0067">ATP-binding</keyword>
<dbReference type="Proteomes" id="UP000596039">
    <property type="component" value="Chromosome"/>
</dbReference>
<dbReference type="AlphaFoldDB" id="A0A2N8U300"/>
<dbReference type="SUPFAM" id="SSF52540">
    <property type="entry name" value="P-loop containing nucleoside triphosphate hydrolases"/>
    <property type="match status" value="1"/>
</dbReference>
<evidence type="ECO:0000259" key="1">
    <source>
        <dbReference type="Pfam" id="PF13173"/>
    </source>
</evidence>
<evidence type="ECO:0000313" key="6">
    <source>
        <dbReference type="Proteomes" id="UP000596039"/>
    </source>
</evidence>
<feature type="domain" description="DUF4143" evidence="2">
    <location>
        <begin position="211"/>
        <end position="370"/>
    </location>
</feature>
<reference evidence="4" key="3">
    <citation type="submission" date="2021-04" db="EMBL/GenBank/DDBJ databases">
        <authorList>
            <person name="Vereecke N."/>
            <person name="Bokma J."/>
        </authorList>
    </citation>
    <scope>NUCLEOTIDE SEQUENCE</scope>
    <source>
        <strain evidence="4">Mb222</strain>
    </source>
</reference>
<dbReference type="EMBL" id="CP058496">
    <property type="protein sequence ID" value="WHO15293.1"/>
    <property type="molecule type" value="Genomic_DNA"/>
</dbReference>